<accession>A0A0B7AQR3</accession>
<protein>
    <submittedName>
        <fullName evidence="1">Uncharacterized protein</fullName>
    </submittedName>
</protein>
<proteinExistence type="predicted"/>
<evidence type="ECO:0000313" key="1">
    <source>
        <dbReference type="EMBL" id="CEK82917.1"/>
    </source>
</evidence>
<reference evidence="1" key="1">
    <citation type="submission" date="2014-12" db="EMBL/GenBank/DDBJ databases">
        <title>Insight into the proteome of Arion vulgaris.</title>
        <authorList>
            <person name="Aradska J."/>
            <person name="Bulat T."/>
            <person name="Smidak R."/>
            <person name="Sarate P."/>
            <person name="Gangsoo J."/>
            <person name="Sialana F."/>
            <person name="Bilban M."/>
            <person name="Lubec G."/>
        </authorList>
    </citation>
    <scope>NUCLEOTIDE SEQUENCE</scope>
    <source>
        <tissue evidence="1">Skin</tissue>
    </source>
</reference>
<dbReference type="EMBL" id="HACG01036052">
    <property type="protein sequence ID" value="CEK82917.1"/>
    <property type="molecule type" value="Transcribed_RNA"/>
</dbReference>
<name>A0A0B7AQR3_9EUPU</name>
<sequence length="61" mass="6575">DALPICSAMVKLLQYLASFGPEHLLSSSMCLVQLFQAHGSLHTSCRAIPVTLYGRSSHSTV</sequence>
<feature type="non-terminal residue" evidence="1">
    <location>
        <position position="1"/>
    </location>
</feature>
<dbReference type="AlphaFoldDB" id="A0A0B7AQR3"/>
<gene>
    <name evidence="1" type="primary">ORF134235</name>
</gene>
<organism evidence="1">
    <name type="scientific">Arion vulgaris</name>
    <dbReference type="NCBI Taxonomy" id="1028688"/>
    <lineage>
        <taxon>Eukaryota</taxon>
        <taxon>Metazoa</taxon>
        <taxon>Spiralia</taxon>
        <taxon>Lophotrochozoa</taxon>
        <taxon>Mollusca</taxon>
        <taxon>Gastropoda</taxon>
        <taxon>Heterobranchia</taxon>
        <taxon>Euthyneura</taxon>
        <taxon>Panpulmonata</taxon>
        <taxon>Eupulmonata</taxon>
        <taxon>Stylommatophora</taxon>
        <taxon>Helicina</taxon>
        <taxon>Arionoidea</taxon>
        <taxon>Arionidae</taxon>
        <taxon>Arion</taxon>
    </lineage>
</organism>